<dbReference type="PANTHER" id="PTHR30023:SF0">
    <property type="entry name" value="PENICILLIN-SENSITIVE CARBOXYPEPTIDASE A"/>
    <property type="match status" value="1"/>
</dbReference>
<evidence type="ECO:0000256" key="1">
    <source>
        <dbReference type="ARBA" id="ARBA00006096"/>
    </source>
</evidence>
<dbReference type="Gene3D" id="3.40.710.10">
    <property type="entry name" value="DD-peptidase/beta-lactamase superfamily"/>
    <property type="match status" value="1"/>
</dbReference>
<dbReference type="Proteomes" id="UP000282483">
    <property type="component" value="Chromosome"/>
</dbReference>
<keyword evidence="5" id="KW-1185">Reference proteome</keyword>
<dbReference type="GO" id="GO:0004185">
    <property type="term" value="F:serine-type carboxypeptidase activity"/>
    <property type="evidence" value="ECO:0007669"/>
    <property type="project" value="InterPro"/>
</dbReference>
<keyword evidence="4" id="KW-0645">Protease</keyword>
<dbReference type="Pfam" id="PF02113">
    <property type="entry name" value="Peptidase_S13"/>
    <property type="match status" value="1"/>
</dbReference>
<sequence length="479" mass="52673">MKYAISLLLLLFSFSLCAEDKSFAPQTSELFVDLTHPKVLYANHASLALIPASVTKLFVAASALKHWGSYHTFASEIYQRGQWKQGVLIGDLVFYGQGDPAFTNEKMWQLVNNLQQLGLKKITGNLIVNTSYLGNITVSASDRIAAKSYSKVSYDSLPSSAGSNFSTVGVAIMPGEKAGDLAQIKILPYQLQNVRLDGNVMTASGANNTLQLHRLSQAGKEILTLSGTIGLKSVPVILYRSVGNPNILTGALLKAFLKQAGIFLDGKIIIETTPLKKTDKQLAQVQSDSLIHCLQDMLRYSNNYIADVLTLDLERENHTSLSSMKLSEAAKILLATYRRVLHQSSFSQQTELDPIFASGSGLTPSNRISASNLITLLAGMYHDQRDFSLFYGSLVVPGQQTHWHNLSTINHPWMNQVSLKTGYITVPKIVHSLAGYFRMKNGDIGAFAVLFNFPPEAQNDEGQLFNGLIKHLDSVFQRI</sequence>
<dbReference type="GO" id="GO:0000270">
    <property type="term" value="P:peptidoglycan metabolic process"/>
    <property type="evidence" value="ECO:0007669"/>
    <property type="project" value="TreeGrafter"/>
</dbReference>
<protein>
    <submittedName>
        <fullName evidence="4">D-alanyl-D-alanine carboxypeptidase/D-alanyl-D-alanine-endopeptidase</fullName>
    </submittedName>
</protein>
<dbReference type="InterPro" id="IPR012338">
    <property type="entry name" value="Beta-lactam/transpept-like"/>
</dbReference>
<reference evidence="4 5" key="1">
    <citation type="submission" date="2017-03" db="EMBL/GenBank/DDBJ databases">
        <title>The genome sequence of Candidatus Rickettsiella viridis.</title>
        <authorList>
            <person name="Nikoh N."/>
            <person name="Tsuchida T."/>
            <person name="Yamaguchi K."/>
            <person name="Maeda T."/>
            <person name="Shigenobu S."/>
            <person name="Fukatsu T."/>
        </authorList>
    </citation>
    <scope>NUCLEOTIDE SEQUENCE [LARGE SCALE GENOMIC DNA]</scope>
    <source>
        <strain evidence="4 5">Ap-RA04</strain>
    </source>
</reference>
<keyword evidence="2" id="KW-0378">Hydrolase</keyword>
<feature type="chain" id="PRO_5016332820" evidence="3">
    <location>
        <begin position="19"/>
        <end position="479"/>
    </location>
</feature>
<dbReference type="InterPro" id="IPR000667">
    <property type="entry name" value="Peptidase_S13"/>
</dbReference>
<dbReference type="AlphaFoldDB" id="A0A2Z5UU20"/>
<dbReference type="Gene3D" id="3.50.80.20">
    <property type="entry name" value="D-Ala-D-Ala carboxypeptidase C, peptidase S13"/>
    <property type="match status" value="1"/>
</dbReference>
<dbReference type="EMBL" id="AP018005">
    <property type="protein sequence ID" value="BBB14964.1"/>
    <property type="molecule type" value="Genomic_DNA"/>
</dbReference>
<dbReference type="GO" id="GO:0006508">
    <property type="term" value="P:proteolysis"/>
    <property type="evidence" value="ECO:0007669"/>
    <property type="project" value="InterPro"/>
</dbReference>
<dbReference type="NCBIfam" id="TIGR00666">
    <property type="entry name" value="PBP4"/>
    <property type="match status" value="1"/>
</dbReference>
<gene>
    <name evidence="4" type="primary">dacB</name>
    <name evidence="4" type="ORF">RVIR1_04520</name>
</gene>
<name>A0A2Z5UU20_9COXI</name>
<dbReference type="PRINTS" id="PR00922">
    <property type="entry name" value="DADACBPTASE3"/>
</dbReference>
<dbReference type="SUPFAM" id="SSF56601">
    <property type="entry name" value="beta-lactamase/transpeptidase-like"/>
    <property type="match status" value="1"/>
</dbReference>
<proteinExistence type="inferred from homology"/>
<evidence type="ECO:0000256" key="3">
    <source>
        <dbReference type="SAM" id="SignalP"/>
    </source>
</evidence>
<dbReference type="RefSeq" id="WP_172593961.1">
    <property type="nucleotide sequence ID" value="NZ_AP018005.1"/>
</dbReference>
<evidence type="ECO:0000313" key="5">
    <source>
        <dbReference type="Proteomes" id="UP000282483"/>
    </source>
</evidence>
<feature type="signal peptide" evidence="3">
    <location>
        <begin position="1"/>
        <end position="18"/>
    </location>
</feature>
<keyword evidence="4" id="KW-0121">Carboxypeptidase</keyword>
<accession>A0A2Z5UU20</accession>
<comment type="similarity">
    <text evidence="1">Belongs to the peptidase S13 family.</text>
</comment>
<evidence type="ECO:0000256" key="2">
    <source>
        <dbReference type="ARBA" id="ARBA00022801"/>
    </source>
</evidence>
<dbReference type="KEGG" id="rvi:RVIR1_04520"/>
<keyword evidence="3" id="KW-0732">Signal</keyword>
<evidence type="ECO:0000313" key="4">
    <source>
        <dbReference type="EMBL" id="BBB14964.1"/>
    </source>
</evidence>
<organism evidence="4 5">
    <name type="scientific">Candidatus Rickettsiella viridis</name>
    <dbReference type="NCBI Taxonomy" id="676208"/>
    <lineage>
        <taxon>Bacteria</taxon>
        <taxon>Pseudomonadati</taxon>
        <taxon>Pseudomonadota</taxon>
        <taxon>Gammaproteobacteria</taxon>
        <taxon>Legionellales</taxon>
        <taxon>Coxiellaceae</taxon>
        <taxon>Rickettsiella</taxon>
    </lineage>
</organism>
<dbReference type="PANTHER" id="PTHR30023">
    <property type="entry name" value="D-ALANYL-D-ALANINE CARBOXYPEPTIDASE"/>
    <property type="match status" value="1"/>
</dbReference>